<evidence type="ECO:0000256" key="1">
    <source>
        <dbReference type="SAM" id="MobiDB-lite"/>
    </source>
</evidence>
<dbReference type="AlphaFoldDB" id="A0AAP0BQ82"/>
<evidence type="ECO:0000313" key="2">
    <source>
        <dbReference type="EMBL" id="KAK8946989.1"/>
    </source>
</evidence>
<gene>
    <name evidence="2" type="ORF">KSP39_PZI006503</name>
</gene>
<dbReference type="PANTHER" id="PTHR36019">
    <property type="entry name" value="PLANT/PROTEIN"/>
    <property type="match status" value="1"/>
</dbReference>
<evidence type="ECO:0000313" key="3">
    <source>
        <dbReference type="Proteomes" id="UP001418222"/>
    </source>
</evidence>
<sequence length="118" mass="12814">MNFNCLLCERGGGSPDIDGELRQPHRICHCCGVERSLSGKLSPPPYANLRRTSSVESCRRNGQGNAAASSLSNKFVKHPLSSSSAAAASGEPRLVRSGGMRRDWSFEDLGNLRNARKR</sequence>
<proteinExistence type="predicted"/>
<organism evidence="2 3">
    <name type="scientific">Platanthera zijinensis</name>
    <dbReference type="NCBI Taxonomy" id="2320716"/>
    <lineage>
        <taxon>Eukaryota</taxon>
        <taxon>Viridiplantae</taxon>
        <taxon>Streptophyta</taxon>
        <taxon>Embryophyta</taxon>
        <taxon>Tracheophyta</taxon>
        <taxon>Spermatophyta</taxon>
        <taxon>Magnoliopsida</taxon>
        <taxon>Liliopsida</taxon>
        <taxon>Asparagales</taxon>
        <taxon>Orchidaceae</taxon>
        <taxon>Orchidoideae</taxon>
        <taxon>Orchideae</taxon>
        <taxon>Orchidinae</taxon>
        <taxon>Platanthera</taxon>
    </lineage>
</organism>
<keyword evidence="3" id="KW-1185">Reference proteome</keyword>
<feature type="region of interest" description="Disordered" evidence="1">
    <location>
        <begin position="81"/>
        <end position="100"/>
    </location>
</feature>
<dbReference type="PANTHER" id="PTHR36019:SF3">
    <property type="entry name" value="PLANT_PROTEIN"/>
    <property type="match status" value="1"/>
</dbReference>
<dbReference type="EMBL" id="JBBWWQ010000005">
    <property type="protein sequence ID" value="KAK8946989.1"/>
    <property type="molecule type" value="Genomic_DNA"/>
</dbReference>
<reference evidence="2 3" key="1">
    <citation type="journal article" date="2022" name="Nat. Plants">
        <title>Genomes of leafy and leafless Platanthera orchids illuminate the evolution of mycoheterotrophy.</title>
        <authorList>
            <person name="Li M.H."/>
            <person name="Liu K.W."/>
            <person name="Li Z."/>
            <person name="Lu H.C."/>
            <person name="Ye Q.L."/>
            <person name="Zhang D."/>
            <person name="Wang J.Y."/>
            <person name="Li Y.F."/>
            <person name="Zhong Z.M."/>
            <person name="Liu X."/>
            <person name="Yu X."/>
            <person name="Liu D.K."/>
            <person name="Tu X.D."/>
            <person name="Liu B."/>
            <person name="Hao Y."/>
            <person name="Liao X.Y."/>
            <person name="Jiang Y.T."/>
            <person name="Sun W.H."/>
            <person name="Chen J."/>
            <person name="Chen Y.Q."/>
            <person name="Ai Y."/>
            <person name="Zhai J.W."/>
            <person name="Wu S.S."/>
            <person name="Zhou Z."/>
            <person name="Hsiao Y.Y."/>
            <person name="Wu W.L."/>
            <person name="Chen Y.Y."/>
            <person name="Lin Y.F."/>
            <person name="Hsu J.L."/>
            <person name="Li C.Y."/>
            <person name="Wang Z.W."/>
            <person name="Zhao X."/>
            <person name="Zhong W.Y."/>
            <person name="Ma X.K."/>
            <person name="Ma L."/>
            <person name="Huang J."/>
            <person name="Chen G.Z."/>
            <person name="Huang M.Z."/>
            <person name="Huang L."/>
            <person name="Peng D.H."/>
            <person name="Luo Y.B."/>
            <person name="Zou S.Q."/>
            <person name="Chen S.P."/>
            <person name="Lan S."/>
            <person name="Tsai W.C."/>
            <person name="Van de Peer Y."/>
            <person name="Liu Z.J."/>
        </authorList>
    </citation>
    <scope>NUCLEOTIDE SEQUENCE [LARGE SCALE GENOMIC DNA]</scope>
    <source>
        <strain evidence="2">Lor287</strain>
    </source>
</reference>
<dbReference type="Proteomes" id="UP001418222">
    <property type="component" value="Unassembled WGS sequence"/>
</dbReference>
<comment type="caution">
    <text evidence="2">The sequence shown here is derived from an EMBL/GenBank/DDBJ whole genome shotgun (WGS) entry which is preliminary data.</text>
</comment>
<protein>
    <submittedName>
        <fullName evidence="2">Uncharacterized protein</fullName>
    </submittedName>
</protein>
<accession>A0AAP0BQ82</accession>
<name>A0AAP0BQ82_9ASPA</name>